<organism evidence="1">
    <name type="scientific">viral metagenome</name>
    <dbReference type="NCBI Taxonomy" id="1070528"/>
    <lineage>
        <taxon>unclassified sequences</taxon>
        <taxon>metagenomes</taxon>
        <taxon>organismal metagenomes</taxon>
    </lineage>
</organism>
<accession>A0A6C0H2X7</accession>
<name>A0A6C0H2X7_9ZZZZ</name>
<evidence type="ECO:0000313" key="1">
    <source>
        <dbReference type="EMBL" id="QHT74894.1"/>
    </source>
</evidence>
<protein>
    <submittedName>
        <fullName evidence="1">Uncharacterized protein</fullName>
    </submittedName>
</protein>
<sequence length="148" mass="17377">MNIPDTHYVRLIFKIDPYVTKPYIDIWGELKKECEYNNANEEIVKEWLSMCKTETVCNLPYLDCSEGGIGACNTKQIRFRPFYSDISGFKDNYIVFDVQNGNEEKWSFDELDDLICGFVKYSNEYVIKDCIQGVIELVNKNNFDDNYL</sequence>
<dbReference type="EMBL" id="MN739859">
    <property type="protein sequence ID" value="QHT74894.1"/>
    <property type="molecule type" value="Genomic_DNA"/>
</dbReference>
<dbReference type="AlphaFoldDB" id="A0A6C0H2X7"/>
<reference evidence="1" key="1">
    <citation type="journal article" date="2020" name="Nature">
        <title>Giant virus diversity and host interactions through global metagenomics.</title>
        <authorList>
            <person name="Schulz F."/>
            <person name="Roux S."/>
            <person name="Paez-Espino D."/>
            <person name="Jungbluth S."/>
            <person name="Walsh D.A."/>
            <person name="Denef V.J."/>
            <person name="McMahon K.D."/>
            <person name="Konstantinidis K.T."/>
            <person name="Eloe-Fadrosh E.A."/>
            <person name="Kyrpides N.C."/>
            <person name="Woyke T."/>
        </authorList>
    </citation>
    <scope>NUCLEOTIDE SEQUENCE</scope>
    <source>
        <strain evidence="1">GVMAG-M-3300023179-62</strain>
    </source>
</reference>
<proteinExistence type="predicted"/>